<feature type="domain" description="KH type-2" evidence="11">
    <location>
        <begin position="205"/>
        <end position="282"/>
    </location>
</feature>
<proteinExistence type="inferred from homology"/>
<sequence length="302" mass="33946">MSEEKDFKSGFVALVGRPNVGKSTLMNYLVGQKVAITSNKPQTTRNRISGIYTSDEMQVVFVDTPGIFKPHSKLDDYMDKASLSSLNDVDLVLFMVEPEEAGKGDQFIAEQLKNVKVPVFLVINKIDQVHPDQLLPIIDSYRKLGDFAEFLPISATQGNGVSDLLNAIHKYLPEGPQYYGSDQVTDRPEYFVVAELIREQILHLTSQEVPHATAVAVDQMNQRVNGKLQIDATIYVERDGQKGILIGKGGKMLKQIGINSRKQIEDLLGEKVNLRLWVKVQPNWRSDPNFLKRIGYDKKELS</sequence>
<dbReference type="InterPro" id="IPR005225">
    <property type="entry name" value="Small_GTP-bd"/>
</dbReference>
<keyword evidence="3 8" id="KW-0690">Ribosome biogenesis</keyword>
<dbReference type="EMBL" id="SRYV01000001">
    <property type="protein sequence ID" value="TGY17613.1"/>
    <property type="molecule type" value="Genomic_DNA"/>
</dbReference>
<evidence type="ECO:0000256" key="1">
    <source>
        <dbReference type="ARBA" id="ARBA00007921"/>
    </source>
</evidence>
<dbReference type="PROSITE" id="PS50823">
    <property type="entry name" value="KH_TYPE_2"/>
    <property type="match status" value="1"/>
</dbReference>
<dbReference type="SUPFAM" id="SSF54814">
    <property type="entry name" value="Prokaryotic type KH domain (KH-domain type II)"/>
    <property type="match status" value="1"/>
</dbReference>
<dbReference type="AlphaFoldDB" id="A0A4S2BSR8"/>
<feature type="region of interest" description="G1" evidence="9">
    <location>
        <begin position="16"/>
        <end position="23"/>
    </location>
</feature>
<protein>
    <recommendedName>
        <fullName evidence="2 8">GTPase Era</fullName>
    </recommendedName>
</protein>
<dbReference type="RefSeq" id="WP_004042507.1">
    <property type="nucleotide sequence ID" value="NZ_AQFR02000003.1"/>
</dbReference>
<evidence type="ECO:0000256" key="8">
    <source>
        <dbReference type="HAMAP-Rule" id="MF_00367"/>
    </source>
</evidence>
<dbReference type="InterPro" id="IPR030388">
    <property type="entry name" value="G_ERA_dom"/>
</dbReference>
<dbReference type="FunFam" id="3.30.300.20:FF:000003">
    <property type="entry name" value="GTPase Era"/>
    <property type="match status" value="1"/>
</dbReference>
<dbReference type="FunFam" id="3.40.50.300:FF:000094">
    <property type="entry name" value="GTPase Era"/>
    <property type="match status" value="1"/>
</dbReference>
<dbReference type="Gene3D" id="3.30.300.20">
    <property type="match status" value="1"/>
</dbReference>
<dbReference type="InterPro" id="IPR015946">
    <property type="entry name" value="KH_dom-like_a/b"/>
</dbReference>
<organism evidence="13 14">
    <name type="scientific">Lactobacillus intestinalis</name>
    <dbReference type="NCBI Taxonomy" id="151781"/>
    <lineage>
        <taxon>Bacteria</taxon>
        <taxon>Bacillati</taxon>
        <taxon>Bacillota</taxon>
        <taxon>Bacilli</taxon>
        <taxon>Lactobacillales</taxon>
        <taxon>Lactobacillaceae</taxon>
        <taxon>Lactobacillus</taxon>
    </lineage>
</organism>
<name>A0A4S2BSR8_9LACO</name>
<dbReference type="Gene3D" id="3.40.50.300">
    <property type="entry name" value="P-loop containing nucleotide triphosphate hydrolases"/>
    <property type="match status" value="1"/>
</dbReference>
<dbReference type="GO" id="GO:0005525">
    <property type="term" value="F:GTP binding"/>
    <property type="evidence" value="ECO:0007669"/>
    <property type="project" value="UniProtKB-UniRule"/>
</dbReference>
<feature type="binding site" evidence="8">
    <location>
        <begin position="16"/>
        <end position="23"/>
    </location>
    <ligand>
        <name>GTP</name>
        <dbReference type="ChEBI" id="CHEBI:37565"/>
    </ligand>
</feature>
<accession>A0A4S2BSR8</accession>
<dbReference type="PANTHER" id="PTHR42698:SF1">
    <property type="entry name" value="GTPASE ERA, MITOCHONDRIAL"/>
    <property type="match status" value="1"/>
</dbReference>
<feature type="region of interest" description="G5" evidence="9">
    <location>
        <begin position="153"/>
        <end position="155"/>
    </location>
</feature>
<dbReference type="GO" id="GO:0005886">
    <property type="term" value="C:plasma membrane"/>
    <property type="evidence" value="ECO:0007669"/>
    <property type="project" value="UniProtKB-SubCell"/>
</dbReference>
<dbReference type="CDD" id="cd04163">
    <property type="entry name" value="Era"/>
    <property type="match status" value="1"/>
</dbReference>
<dbReference type="InterPro" id="IPR004044">
    <property type="entry name" value="KH_dom_type_2"/>
</dbReference>
<keyword evidence="6 8" id="KW-0342">GTP-binding</keyword>
<evidence type="ECO:0000256" key="4">
    <source>
        <dbReference type="ARBA" id="ARBA00022741"/>
    </source>
</evidence>
<dbReference type="GO" id="GO:0005829">
    <property type="term" value="C:cytosol"/>
    <property type="evidence" value="ECO:0007669"/>
    <property type="project" value="TreeGrafter"/>
</dbReference>
<dbReference type="GO" id="GO:0003924">
    <property type="term" value="F:GTPase activity"/>
    <property type="evidence" value="ECO:0007669"/>
    <property type="project" value="UniProtKB-UniRule"/>
</dbReference>
<comment type="similarity">
    <text evidence="1 8 9 10">Belongs to the TRAFAC class TrmE-Era-EngA-EngB-Septin-like GTPase superfamily. Era GTPase family.</text>
</comment>
<dbReference type="Proteomes" id="UP000309117">
    <property type="component" value="Unassembled WGS sequence"/>
</dbReference>
<feature type="binding site" evidence="8">
    <location>
        <begin position="63"/>
        <end position="67"/>
    </location>
    <ligand>
        <name>GTP</name>
        <dbReference type="ChEBI" id="CHEBI:37565"/>
    </ligand>
</feature>
<keyword evidence="7 8" id="KW-0472">Membrane</keyword>
<evidence type="ECO:0000259" key="11">
    <source>
        <dbReference type="PROSITE" id="PS50823"/>
    </source>
</evidence>
<evidence type="ECO:0000256" key="7">
    <source>
        <dbReference type="ARBA" id="ARBA00023136"/>
    </source>
</evidence>
<dbReference type="NCBIfam" id="TIGR00436">
    <property type="entry name" value="era"/>
    <property type="match status" value="1"/>
</dbReference>
<keyword evidence="4 8" id="KW-0547">Nucleotide-binding</keyword>
<comment type="subunit">
    <text evidence="8">Monomer.</text>
</comment>
<dbReference type="GO" id="GO:0070181">
    <property type="term" value="F:small ribosomal subunit rRNA binding"/>
    <property type="evidence" value="ECO:0007669"/>
    <property type="project" value="UniProtKB-UniRule"/>
</dbReference>
<comment type="function">
    <text evidence="8">An essential GTPase that binds both GDP and GTP, with rapid nucleotide exchange. Plays a role in 16S rRNA processing and 30S ribosomal subunit biogenesis and possibly also in cell cycle regulation and energy metabolism.</text>
</comment>
<dbReference type="InterPro" id="IPR027417">
    <property type="entry name" value="P-loop_NTPase"/>
</dbReference>
<evidence type="ECO:0000256" key="3">
    <source>
        <dbReference type="ARBA" id="ARBA00022517"/>
    </source>
</evidence>
<dbReference type="GO" id="GO:0000028">
    <property type="term" value="P:ribosomal small subunit assembly"/>
    <property type="evidence" value="ECO:0007669"/>
    <property type="project" value="TreeGrafter"/>
</dbReference>
<dbReference type="SUPFAM" id="SSF52540">
    <property type="entry name" value="P-loop containing nucleoside triphosphate hydrolases"/>
    <property type="match status" value="1"/>
</dbReference>
<dbReference type="NCBIfam" id="NF000908">
    <property type="entry name" value="PRK00089.1"/>
    <property type="match status" value="1"/>
</dbReference>
<feature type="region of interest" description="G3" evidence="9">
    <location>
        <begin position="63"/>
        <end position="66"/>
    </location>
</feature>
<keyword evidence="8" id="KW-0699">rRNA-binding</keyword>
<dbReference type="GO" id="GO:0043024">
    <property type="term" value="F:ribosomal small subunit binding"/>
    <property type="evidence" value="ECO:0007669"/>
    <property type="project" value="TreeGrafter"/>
</dbReference>
<dbReference type="Pfam" id="PF01926">
    <property type="entry name" value="MMR_HSR1"/>
    <property type="match status" value="1"/>
</dbReference>
<keyword evidence="5 8" id="KW-0694">RNA-binding</keyword>
<keyword evidence="8" id="KW-0963">Cytoplasm</keyword>
<evidence type="ECO:0000256" key="5">
    <source>
        <dbReference type="ARBA" id="ARBA00022884"/>
    </source>
</evidence>
<evidence type="ECO:0000313" key="13">
    <source>
        <dbReference type="EMBL" id="TGY17613.1"/>
    </source>
</evidence>
<dbReference type="NCBIfam" id="TIGR00231">
    <property type="entry name" value="small_GTP"/>
    <property type="match status" value="1"/>
</dbReference>
<dbReference type="PRINTS" id="PR00326">
    <property type="entry name" value="GTP1OBG"/>
</dbReference>
<dbReference type="InterPro" id="IPR006073">
    <property type="entry name" value="GTP-bd"/>
</dbReference>
<dbReference type="Pfam" id="PF07650">
    <property type="entry name" value="KH_2"/>
    <property type="match status" value="1"/>
</dbReference>
<evidence type="ECO:0000256" key="2">
    <source>
        <dbReference type="ARBA" id="ARBA00020484"/>
    </source>
</evidence>
<comment type="subcellular location">
    <subcellularLocation>
        <location evidence="8">Cytoplasm</location>
    </subcellularLocation>
    <subcellularLocation>
        <location evidence="8">Cell membrane</location>
        <topology evidence="8">Peripheral membrane protein</topology>
    </subcellularLocation>
</comment>
<dbReference type="InterPro" id="IPR009019">
    <property type="entry name" value="KH_sf_prok-type"/>
</dbReference>
<dbReference type="PANTHER" id="PTHR42698">
    <property type="entry name" value="GTPASE ERA"/>
    <property type="match status" value="1"/>
</dbReference>
<feature type="region of interest" description="G2" evidence="9">
    <location>
        <begin position="42"/>
        <end position="46"/>
    </location>
</feature>
<dbReference type="InterPro" id="IPR005662">
    <property type="entry name" value="GTPase_Era-like"/>
</dbReference>
<feature type="region of interest" description="G4" evidence="9">
    <location>
        <begin position="124"/>
        <end position="127"/>
    </location>
</feature>
<feature type="binding site" evidence="8">
    <location>
        <begin position="124"/>
        <end position="127"/>
    </location>
    <ligand>
        <name>GTP</name>
        <dbReference type="ChEBI" id="CHEBI:37565"/>
    </ligand>
</feature>
<evidence type="ECO:0000259" key="12">
    <source>
        <dbReference type="PROSITE" id="PS51713"/>
    </source>
</evidence>
<evidence type="ECO:0000256" key="9">
    <source>
        <dbReference type="PROSITE-ProRule" id="PRU01050"/>
    </source>
</evidence>
<keyword evidence="8" id="KW-1003">Cell membrane</keyword>
<dbReference type="CDD" id="cd22534">
    <property type="entry name" value="KH-II_Era"/>
    <property type="match status" value="1"/>
</dbReference>
<feature type="domain" description="Era-type G" evidence="12">
    <location>
        <begin position="8"/>
        <end position="174"/>
    </location>
</feature>
<dbReference type="PROSITE" id="PS51713">
    <property type="entry name" value="G_ERA"/>
    <property type="match status" value="1"/>
</dbReference>
<evidence type="ECO:0000313" key="14">
    <source>
        <dbReference type="Proteomes" id="UP000309117"/>
    </source>
</evidence>
<evidence type="ECO:0000256" key="6">
    <source>
        <dbReference type="ARBA" id="ARBA00023134"/>
    </source>
</evidence>
<dbReference type="HAMAP" id="MF_00367">
    <property type="entry name" value="GTPase_Era"/>
    <property type="match status" value="1"/>
</dbReference>
<gene>
    <name evidence="8" type="primary">era</name>
    <name evidence="13" type="ORF">E5351_00460</name>
</gene>
<evidence type="ECO:0000256" key="10">
    <source>
        <dbReference type="RuleBase" id="RU003761"/>
    </source>
</evidence>
<reference evidence="13 14" key="1">
    <citation type="submission" date="2019-04" db="EMBL/GenBank/DDBJ databases">
        <title>Microbes associate with the intestines of laboratory mice.</title>
        <authorList>
            <person name="Navarre W."/>
            <person name="Wong E."/>
            <person name="Huang K."/>
            <person name="Tropini C."/>
            <person name="Ng K."/>
            <person name="Yu B."/>
        </authorList>
    </citation>
    <scope>NUCLEOTIDE SEQUENCE [LARGE SCALE GENOMIC DNA]</scope>
    <source>
        <strain evidence="13 14">NM61_E11</strain>
    </source>
</reference>
<comment type="caution">
    <text evidence="13">The sequence shown here is derived from an EMBL/GenBank/DDBJ whole genome shotgun (WGS) entry which is preliminary data.</text>
</comment>